<feature type="compositionally biased region" description="Basic and acidic residues" evidence="1">
    <location>
        <begin position="500"/>
        <end position="514"/>
    </location>
</feature>
<dbReference type="EMBL" id="CAUJNA010002435">
    <property type="protein sequence ID" value="CAJ1392862.1"/>
    <property type="molecule type" value="Genomic_DNA"/>
</dbReference>
<sequence length="668" mass="74038">MIAAYDSETGRCFGGIALQAHPNFLHKFSWTVQEVHIGPKSFQEPEDSVDSAATPIEKLSRQCSWMSRSPSTTRMSPELTKSASRSSGLTLEKFGETEEQPTRERYCSCILLYAVKEGVLVHFADDLESCEEVVRSVQFRYRDANLKDSANPHPEVKVCRVNVGGAPSVAGRLLTTTLQGDLQRQFKIAASVEQQKDCTNCVTFSMRVIKGFQMALRGFDVVKACESTPFLGRRSGDVSGEAWEHRRHPLARTHGISAILVKLSLDGRGASMGTETDARPQTADPPEPQRSPKAPSLLGSTLGRLDWARAGEAIAKESTPRSPTVNADLTKRITRRYRAEVEKSERDRLRRYVRLDQQVKIMPDQHKMARTVQAELESVQRKAGMEAISYTTWDDTFGSEDMKKRLDFLSGYATNGKSTEVSLVQMPEHIFLRIQVAAGDPCSVYALDALARGAPSSHEEAWAGVLEEVFPCLFEKLLSEDFGGSFKQVYTRRAKRAEEWRRRKQKSEKEEAWEKPLPAPTKKPHNKLLFADNRQGPLADSTLGLKVCGRCGEKYAPSNKTSRCRHHEGNLVPHGLEAGALTRRDQQQVAKCGRFALRKIGGIAGRSRASKGRGHWSKGLGLPAALAGKTMVWEDVCIGPGEVLCAWSCCSQVGLFADGCQVGSHRPY</sequence>
<feature type="region of interest" description="Disordered" evidence="1">
    <location>
        <begin position="500"/>
        <end position="527"/>
    </location>
</feature>
<name>A0AA36N3B4_9DINO</name>
<evidence type="ECO:0000313" key="3">
    <source>
        <dbReference type="Proteomes" id="UP001178507"/>
    </source>
</evidence>
<protein>
    <submittedName>
        <fullName evidence="2">Uncharacterized protein</fullName>
    </submittedName>
</protein>
<evidence type="ECO:0000256" key="1">
    <source>
        <dbReference type="SAM" id="MobiDB-lite"/>
    </source>
</evidence>
<gene>
    <name evidence="2" type="ORF">EVOR1521_LOCUS17859</name>
</gene>
<dbReference type="AlphaFoldDB" id="A0AA36N3B4"/>
<comment type="caution">
    <text evidence="2">The sequence shown here is derived from an EMBL/GenBank/DDBJ whole genome shotgun (WGS) entry which is preliminary data.</text>
</comment>
<dbReference type="Proteomes" id="UP001178507">
    <property type="component" value="Unassembled WGS sequence"/>
</dbReference>
<feature type="compositionally biased region" description="Polar residues" evidence="1">
    <location>
        <begin position="66"/>
        <end position="89"/>
    </location>
</feature>
<organism evidence="2 3">
    <name type="scientific">Effrenium voratum</name>
    <dbReference type="NCBI Taxonomy" id="2562239"/>
    <lineage>
        <taxon>Eukaryota</taxon>
        <taxon>Sar</taxon>
        <taxon>Alveolata</taxon>
        <taxon>Dinophyceae</taxon>
        <taxon>Suessiales</taxon>
        <taxon>Symbiodiniaceae</taxon>
        <taxon>Effrenium</taxon>
    </lineage>
</organism>
<feature type="region of interest" description="Disordered" evidence="1">
    <location>
        <begin position="66"/>
        <end position="97"/>
    </location>
</feature>
<accession>A0AA36N3B4</accession>
<proteinExistence type="predicted"/>
<feature type="region of interest" description="Disordered" evidence="1">
    <location>
        <begin position="270"/>
        <end position="299"/>
    </location>
</feature>
<reference evidence="2" key="1">
    <citation type="submission" date="2023-08" db="EMBL/GenBank/DDBJ databases">
        <authorList>
            <person name="Chen Y."/>
            <person name="Shah S."/>
            <person name="Dougan E. K."/>
            <person name="Thang M."/>
            <person name="Chan C."/>
        </authorList>
    </citation>
    <scope>NUCLEOTIDE SEQUENCE</scope>
</reference>
<evidence type="ECO:0000313" key="2">
    <source>
        <dbReference type="EMBL" id="CAJ1392862.1"/>
    </source>
</evidence>
<keyword evidence="3" id="KW-1185">Reference proteome</keyword>